<gene>
    <name evidence="6" type="ORF">QGN29_04420</name>
</gene>
<dbReference type="GO" id="GO:0003676">
    <property type="term" value="F:nucleic acid binding"/>
    <property type="evidence" value="ECO:0007669"/>
    <property type="project" value="InterPro"/>
</dbReference>
<reference evidence="6" key="1">
    <citation type="submission" date="2023-04" db="EMBL/GenBank/DDBJ databases">
        <title>Complete genome sequence of Temperatibacter marinus.</title>
        <authorList>
            <person name="Rong J.-C."/>
            <person name="Yi M.-L."/>
            <person name="Zhao Q."/>
        </authorList>
    </citation>
    <scope>NUCLEOTIDE SEQUENCE</scope>
    <source>
        <strain evidence="6">NBRC 110045</strain>
    </source>
</reference>
<keyword evidence="6" id="KW-0347">Helicase</keyword>
<dbReference type="Pfam" id="PF13307">
    <property type="entry name" value="Helicase_C_2"/>
    <property type="match status" value="1"/>
</dbReference>
<dbReference type="PANTHER" id="PTHR11472">
    <property type="entry name" value="DNA REPAIR DEAD HELICASE RAD3/XP-D SUBFAMILY MEMBER"/>
    <property type="match status" value="1"/>
</dbReference>
<proteinExistence type="inferred from homology"/>
<evidence type="ECO:0000313" key="6">
    <source>
        <dbReference type="EMBL" id="WND03617.1"/>
    </source>
</evidence>
<dbReference type="EMBL" id="CP123872">
    <property type="protein sequence ID" value="WND03617.1"/>
    <property type="molecule type" value="Genomic_DNA"/>
</dbReference>
<evidence type="ECO:0000259" key="5">
    <source>
        <dbReference type="PROSITE" id="PS51193"/>
    </source>
</evidence>
<keyword evidence="2 6" id="KW-0378">Hydrolase</keyword>
<dbReference type="KEGG" id="tmk:QGN29_04420"/>
<evidence type="ECO:0000313" key="7">
    <source>
        <dbReference type="Proteomes" id="UP001268683"/>
    </source>
</evidence>
<dbReference type="GO" id="GO:0005524">
    <property type="term" value="F:ATP binding"/>
    <property type="evidence" value="ECO:0007669"/>
    <property type="project" value="UniProtKB-KW"/>
</dbReference>
<dbReference type="PROSITE" id="PS51193">
    <property type="entry name" value="HELICASE_ATP_BIND_2"/>
    <property type="match status" value="1"/>
</dbReference>
<organism evidence="6 7">
    <name type="scientific">Temperatibacter marinus</name>
    <dbReference type="NCBI Taxonomy" id="1456591"/>
    <lineage>
        <taxon>Bacteria</taxon>
        <taxon>Pseudomonadati</taxon>
        <taxon>Pseudomonadota</taxon>
        <taxon>Alphaproteobacteria</taxon>
        <taxon>Kordiimonadales</taxon>
        <taxon>Temperatibacteraceae</taxon>
        <taxon>Temperatibacter</taxon>
    </lineage>
</organism>
<evidence type="ECO:0000256" key="1">
    <source>
        <dbReference type="ARBA" id="ARBA00022741"/>
    </source>
</evidence>
<keyword evidence="1" id="KW-0547">Nucleotide-binding</keyword>
<evidence type="ECO:0000256" key="4">
    <source>
        <dbReference type="ARBA" id="ARBA00038058"/>
    </source>
</evidence>
<dbReference type="AlphaFoldDB" id="A0AA52EDS5"/>
<dbReference type="InterPro" id="IPR027417">
    <property type="entry name" value="P-loop_NTPase"/>
</dbReference>
<dbReference type="GO" id="GO:0006139">
    <property type="term" value="P:nucleobase-containing compound metabolic process"/>
    <property type="evidence" value="ECO:0007669"/>
    <property type="project" value="InterPro"/>
</dbReference>
<protein>
    <submittedName>
        <fullName evidence="6">ATP-dependent DNA helicase</fullName>
        <ecNumber evidence="6">3.6.4.12</ecNumber>
    </submittedName>
</protein>
<dbReference type="SMART" id="SM00491">
    <property type="entry name" value="HELICc2"/>
    <property type="match status" value="1"/>
</dbReference>
<dbReference type="RefSeq" id="WP_310799470.1">
    <property type="nucleotide sequence ID" value="NZ_CP123872.1"/>
</dbReference>
<sequence>MTNPSQRENKTHISLKDLPAMAVGVSAAVRLSADGELTFLDLIGAADAISRDQHLVVNMPLVARRLGLGPFRSYDILELYAFTRPARFALPTLKGLMQALMQSQADMPQNLEDEVIALQEVAQHLITDLASETYAYRGGALSVASDMARSGWAWGQLAVQALSPLSSYDRQNGLAFWQDLTEIEDHAPPPPADDQPVESKEALSRLKALLGPASESREGQQRYASAAIHGFRPREMASGPNFQLLEAGTGTGKTLGYIAPASLWAEKNEGSVWLSTYTKNLQRQLDQELSKLYPDPKIKAKRAVVRKGRENYACILNIEETIAALKVRQGADRDRILMGLVVRWARFSRDGDMIGGDFPNWLGAHFGHGRIMGLTDRRGECLFTGCTHYRKCFIEKAVRKARQADLVIANHALVMAQAVMRKGDPDLPKRLVFDEGHHLFDAADSSFSAHLSGMEGTDLRRWLRGKEQGSRSRARGLEKRLAELIVGDEEATDLISHITHAARILPAEGWQNRLQSQDPYGAFELFLQVLRTHILTRSEQDTGPHSIEVSPLNPIEGLTEAATILAQELSQLTKPMKALAKHMLNKLAEEADEFDAGERGKLESTARSLSLRADQVFTWQVMASDIGGEIPEGFTDWFELDRIEGRERDIGMHRHFIDPTKPLAQEVLEETHGVLVTSATLRDKSLEGEEEASKRWGAADMRVGATHMAVPAKRLSLESPFDYAKNTRILIVGDVNKNDVKQVAGAYKALMLAAGGGALGLFTAISRLKATYHAMAADLESYHIPLYAQHVDPIDVSTLVDIFREDKDACLLGTDAVRDGVDVPGSSLRLLIYDRVPWPRPTLLHRARRTAFGGRGYDEMLTRLKLAQAYGRLVRRATDRGVFVMLDGATPTRLLSAMPEGVEIERIGIREAIQQTRDFFRDL</sequence>
<dbReference type="GO" id="GO:0003678">
    <property type="term" value="F:DNA helicase activity"/>
    <property type="evidence" value="ECO:0007669"/>
    <property type="project" value="UniProtKB-EC"/>
</dbReference>
<dbReference type="InterPro" id="IPR006555">
    <property type="entry name" value="ATP-dep_Helicase_C"/>
</dbReference>
<accession>A0AA52EDS5</accession>
<keyword evidence="7" id="KW-1185">Reference proteome</keyword>
<evidence type="ECO:0000256" key="2">
    <source>
        <dbReference type="ARBA" id="ARBA00022801"/>
    </source>
</evidence>
<keyword evidence="3" id="KW-0067">ATP-binding</keyword>
<dbReference type="InterPro" id="IPR014013">
    <property type="entry name" value="Helic_SF1/SF2_ATP-bd_DinG/Rad3"/>
</dbReference>
<evidence type="ECO:0000256" key="3">
    <source>
        <dbReference type="ARBA" id="ARBA00022840"/>
    </source>
</evidence>
<comment type="similarity">
    <text evidence="4">Belongs to the helicase family. DinG subfamily.</text>
</comment>
<dbReference type="SUPFAM" id="SSF52540">
    <property type="entry name" value="P-loop containing nucleoside triphosphate hydrolases"/>
    <property type="match status" value="2"/>
</dbReference>
<dbReference type="Gene3D" id="3.40.50.300">
    <property type="entry name" value="P-loop containing nucleotide triphosphate hydrolases"/>
    <property type="match status" value="2"/>
</dbReference>
<dbReference type="Proteomes" id="UP001268683">
    <property type="component" value="Chromosome"/>
</dbReference>
<dbReference type="EC" id="3.6.4.12" evidence="6"/>
<name>A0AA52EDS5_9PROT</name>
<dbReference type="GO" id="GO:0016818">
    <property type="term" value="F:hydrolase activity, acting on acid anhydrides, in phosphorus-containing anhydrides"/>
    <property type="evidence" value="ECO:0007669"/>
    <property type="project" value="InterPro"/>
</dbReference>
<dbReference type="PANTHER" id="PTHR11472:SF34">
    <property type="entry name" value="REGULATOR OF TELOMERE ELONGATION HELICASE 1"/>
    <property type="match status" value="1"/>
</dbReference>
<dbReference type="InterPro" id="IPR045028">
    <property type="entry name" value="DinG/Rad3-like"/>
</dbReference>
<feature type="domain" description="Helicase ATP-binding" evidence="5">
    <location>
        <begin position="206"/>
        <end position="484"/>
    </location>
</feature>